<reference evidence="4" key="1">
    <citation type="submission" date="2016-10" db="EMBL/GenBank/DDBJ databases">
        <authorList>
            <person name="Varghese N."/>
            <person name="Submissions S."/>
        </authorList>
    </citation>
    <scope>NUCLEOTIDE SEQUENCE [LARGE SCALE GENOMIC DNA]</scope>
    <source>
        <strain evidence="4">CGMCC 1.7736</strain>
    </source>
</reference>
<accession>A0A1I6G3P5</accession>
<dbReference type="EMBL" id="FOYT01000001">
    <property type="protein sequence ID" value="SFR36799.1"/>
    <property type="molecule type" value="Genomic_DNA"/>
</dbReference>
<name>A0A1I6G3P5_9EURY</name>
<dbReference type="AlphaFoldDB" id="A0A1I6G3P5"/>
<protein>
    <submittedName>
        <fullName evidence="3">Helix-turn-helix domain-containing protein</fullName>
    </submittedName>
</protein>
<evidence type="ECO:0000313" key="3">
    <source>
        <dbReference type="EMBL" id="SFR36799.1"/>
    </source>
</evidence>
<dbReference type="InterPro" id="IPR055771">
    <property type="entry name" value="DUF7347"/>
</dbReference>
<dbReference type="STRING" id="553469.SAMN04487947_0515"/>
<dbReference type="InterPro" id="IPR036388">
    <property type="entry name" value="WH-like_DNA-bd_sf"/>
</dbReference>
<proteinExistence type="predicted"/>
<evidence type="ECO:0000259" key="1">
    <source>
        <dbReference type="Pfam" id="PF24038"/>
    </source>
</evidence>
<dbReference type="RefSeq" id="WP_089804300.1">
    <property type="nucleotide sequence ID" value="NZ_FOYT01000001.1"/>
</dbReference>
<dbReference type="Gene3D" id="1.10.10.10">
    <property type="entry name" value="Winged helix-like DNA-binding domain superfamily/Winged helix DNA-binding domain"/>
    <property type="match status" value="1"/>
</dbReference>
<dbReference type="Pfam" id="PF24038">
    <property type="entry name" value="DUF7347"/>
    <property type="match status" value="1"/>
</dbReference>
<feature type="domain" description="DUF7351" evidence="2">
    <location>
        <begin position="108"/>
        <end position="307"/>
    </location>
</feature>
<dbReference type="InterPro" id="IPR055775">
    <property type="entry name" value="DUF7351"/>
</dbReference>
<evidence type="ECO:0000259" key="2">
    <source>
        <dbReference type="Pfam" id="PF24042"/>
    </source>
</evidence>
<evidence type="ECO:0000313" key="4">
    <source>
        <dbReference type="Proteomes" id="UP000198531"/>
    </source>
</evidence>
<dbReference type="Pfam" id="PF24042">
    <property type="entry name" value="DUF7351"/>
    <property type="match status" value="1"/>
</dbReference>
<dbReference type="Proteomes" id="UP000198531">
    <property type="component" value="Unassembled WGS sequence"/>
</dbReference>
<sequence length="314" mass="35055">MDRPGIETETDEIAATEAFAILGNETRMEVLKRLWKSSEPRSFAELRDAVAPDDKGNFSYHLNKLVGHFVRKTDDGYDLRFAGEQVVRAVLTGTITSSPLVSPVETEERCVYCGGTVEMAYEEEVISVRCTECGGVVGGDFPPGTYMHYQYPPSGLAGRTAEETIDAAHVLYDSKVAPMMEGICPECAGRIDASHDVCSNHRPDESGLCPECDSRYEVWTEFECQRCQYGRRTVTWFAALNHPAVVAFYYDHGLDERIPFRKLTWDNAAYVGRVTATPVETDPYRFEVTVVVDDETLTVRMDGALDVLSVTRDD</sequence>
<dbReference type="InterPro" id="IPR036390">
    <property type="entry name" value="WH_DNA-bd_sf"/>
</dbReference>
<organism evidence="3 4">
    <name type="scientific">Halogeometricum rufum</name>
    <dbReference type="NCBI Taxonomy" id="553469"/>
    <lineage>
        <taxon>Archaea</taxon>
        <taxon>Methanobacteriati</taxon>
        <taxon>Methanobacteriota</taxon>
        <taxon>Stenosarchaea group</taxon>
        <taxon>Halobacteria</taxon>
        <taxon>Halobacteriales</taxon>
        <taxon>Haloferacaceae</taxon>
        <taxon>Halogeometricum</taxon>
    </lineage>
</organism>
<keyword evidence="4" id="KW-1185">Reference proteome</keyword>
<dbReference type="SUPFAM" id="SSF46785">
    <property type="entry name" value="Winged helix' DNA-binding domain"/>
    <property type="match status" value="1"/>
</dbReference>
<gene>
    <name evidence="3" type="ORF">SAMN04487947_0515</name>
</gene>
<dbReference type="OrthoDB" id="8482at2157"/>
<feature type="domain" description="DUF7347" evidence="1">
    <location>
        <begin position="16"/>
        <end position="90"/>
    </location>
</feature>